<feature type="compositionally biased region" description="Polar residues" evidence="10">
    <location>
        <begin position="262"/>
        <end position="275"/>
    </location>
</feature>
<dbReference type="GO" id="GO:0005814">
    <property type="term" value="C:centriole"/>
    <property type="evidence" value="ECO:0007669"/>
    <property type="project" value="UniProtKB-SubCell"/>
</dbReference>
<dbReference type="InterPro" id="IPR038774">
    <property type="entry name" value="CEP162-like"/>
</dbReference>
<dbReference type="PANTHER" id="PTHR34031:SF1">
    <property type="entry name" value="CENTROSOMAL PROTEIN OF 162 KDA"/>
    <property type="match status" value="1"/>
</dbReference>
<feature type="non-terminal residue" evidence="11">
    <location>
        <position position="1257"/>
    </location>
</feature>
<dbReference type="Proteomes" id="UP001190700">
    <property type="component" value="Unassembled WGS sequence"/>
</dbReference>
<gene>
    <name evidence="11" type="ORF">CYMTET_49728</name>
</gene>
<comment type="subcellular location">
    <subcellularLocation>
        <location evidence="1">Cytoplasm</location>
        <location evidence="1">Cytoskeleton</location>
        <location evidence="1">Microtubule organizing center</location>
        <location evidence="1">Centrosome</location>
        <location evidence="1">Centriole</location>
    </subcellularLocation>
</comment>
<sequence length="1257" mass="133550">MADHSPAISDKAFEKFLNASASSESGDLEEALEDIKSKFANNPAVAGGIAARLEGRDVDSSRDSDLLNSTDFAVNSNRSSAEVSTGAPGSLKKPQATESPLYFTKTAGGSAGPSSGHASSSGLARLSQLQASIDLGTDSESEEVEKRRFFKKGTPTKRSNLGPEGELSPRRSIDSQAPGDPSSSSTSMPPPPARPKPPPAPTNIRPPGPPPPGVSPPPAPANIRPPGPPPPGVNPPPPSITSSSVLQSLPVPSGGMSRPRRTSGTLPSGDSQSFATMPPASVVFSSTESLPNPPDGSEACAPLVPSPSNLPSSPSSLRPPSPPSAHANPPSRPATPPSPPPNINPPPPRPPSPPPRAPLNIPPPAPPGVLRPESPLPLPPTRAPSPGVSLEGLPLPQSKLMRASTDTVVSEAAETLEMDGPSDAMEESCAVTPERDASTSAPAPGKGSTPVIAGGLAGSSRPPSRGARGGGRGKGRGSGGGEAPSSMSHQELSARFENLCAQVSTMQQHADQKAKSSANSLTSFPVGGLTYGGASPIMMQPVVAPGWSVIDGAASYSMEAPRAQAPPAPRTQDPYLEIAELKEQLKSSEDSRRALVKQLDEKRAFHERSESRLRDGYEGRLAEAAKTRTALQQRVKELEGEGPRRRLAANGEEAKLTVEELKELRENIAVQDTLLAGYQAENEVAMNKIKAMDAEAKERESMLANENAKLQGEIDHLRRLTSQSTVEEGNHLKKLLNVEAKLCKAKEDAEARERELKQEIQRLRDAKMGLEARIGGVDLKQMETENLELRAVEDALAHCRSEHAHEVAALQRKLEWYVENQEIVSEKDGRITELQRQLSEVEERVALYDIEEFHAPKPASKGAGRGRGRAASEASTSKSGNKISAGASARIRHLERQVKELQEALATRNPSSLAALIQATKPSLEDEEQVKEMRGKIGRLERALEMKGDEMEDIVRGLRQEHDKVRHALEAKLKAAVTASKPSGAGTLGRAKELERQLEEVRALHARKQREAAARIEELESRAERQEAELKQAYAKGFTGGSGARPKARAGSDKGPWGIGGTMNIGKAEQERVAMLEGEAAEAQQRQAEAEALVEEWKERAMAAEAAQSQDATGAQKAKKELENELARTRRQLAMTAGTSGASRRVGSGRGRGRAGVREAWGASAQQDELQHSPDQAGGHGGEAEEVQQLRQRLGCAELSLHSLQRAHTDVVERGAMQRLELEQNLARLQPLGGMGLTRAVALAQPLGGMGLTRVVA</sequence>
<accession>A0AAE0BPI7</accession>
<keyword evidence="4" id="KW-0963">Cytoplasm</keyword>
<dbReference type="PANTHER" id="PTHR34031">
    <property type="entry name" value="CENTROSOMAL PROTEIN OF 162 KDA"/>
    <property type="match status" value="1"/>
</dbReference>
<feature type="region of interest" description="Disordered" evidence="10">
    <location>
        <begin position="1037"/>
        <end position="1060"/>
    </location>
</feature>
<evidence type="ECO:0000313" key="12">
    <source>
        <dbReference type="Proteomes" id="UP001190700"/>
    </source>
</evidence>
<keyword evidence="5" id="KW-0493">Microtubule</keyword>
<comment type="caution">
    <text evidence="11">The sequence shown here is derived from an EMBL/GenBank/DDBJ whole genome shotgun (WGS) entry which is preliminary data.</text>
</comment>
<feature type="compositionally biased region" description="Gly residues" evidence="10">
    <location>
        <begin position="467"/>
        <end position="482"/>
    </location>
</feature>
<comment type="similarity">
    <text evidence="2">Belongs to the CEP162 family.</text>
</comment>
<dbReference type="GO" id="GO:0060271">
    <property type="term" value="P:cilium assembly"/>
    <property type="evidence" value="ECO:0007669"/>
    <property type="project" value="TreeGrafter"/>
</dbReference>
<feature type="coiled-coil region" evidence="9">
    <location>
        <begin position="991"/>
        <end position="1036"/>
    </location>
</feature>
<feature type="coiled-coil region" evidence="9">
    <location>
        <begin position="578"/>
        <end position="695"/>
    </location>
</feature>
<proteinExistence type="inferred from homology"/>
<dbReference type="AlphaFoldDB" id="A0AAE0BPI7"/>
<dbReference type="EMBL" id="LGRX02033649">
    <property type="protein sequence ID" value="KAK3240431.1"/>
    <property type="molecule type" value="Genomic_DNA"/>
</dbReference>
<organism evidence="11 12">
    <name type="scientific">Cymbomonas tetramitiformis</name>
    <dbReference type="NCBI Taxonomy" id="36881"/>
    <lineage>
        <taxon>Eukaryota</taxon>
        <taxon>Viridiplantae</taxon>
        <taxon>Chlorophyta</taxon>
        <taxon>Pyramimonadophyceae</taxon>
        <taxon>Pyramimonadales</taxon>
        <taxon>Pyramimonadaceae</taxon>
        <taxon>Cymbomonas</taxon>
    </lineage>
</organism>
<feature type="region of interest" description="Disordered" evidence="10">
    <location>
        <begin position="856"/>
        <end position="888"/>
    </location>
</feature>
<evidence type="ECO:0000256" key="2">
    <source>
        <dbReference type="ARBA" id="ARBA00009485"/>
    </source>
</evidence>
<evidence type="ECO:0000256" key="6">
    <source>
        <dbReference type="ARBA" id="ARBA00022794"/>
    </source>
</evidence>
<evidence type="ECO:0000313" key="11">
    <source>
        <dbReference type="EMBL" id="KAK3240431.1"/>
    </source>
</evidence>
<feature type="coiled-coil region" evidence="9">
    <location>
        <begin position="739"/>
        <end position="773"/>
    </location>
</feature>
<keyword evidence="6" id="KW-0970">Cilium biogenesis/degradation</keyword>
<dbReference type="GO" id="GO:0005879">
    <property type="term" value="C:axonemal microtubule"/>
    <property type="evidence" value="ECO:0007669"/>
    <property type="project" value="TreeGrafter"/>
</dbReference>
<feature type="compositionally biased region" description="Pro residues" evidence="10">
    <location>
        <begin position="188"/>
        <end position="239"/>
    </location>
</feature>
<keyword evidence="8" id="KW-0206">Cytoskeleton</keyword>
<feature type="compositionally biased region" description="Low complexity" evidence="10">
    <location>
        <begin position="302"/>
        <end position="316"/>
    </location>
</feature>
<evidence type="ECO:0000256" key="3">
    <source>
        <dbReference type="ARBA" id="ARBA00021406"/>
    </source>
</evidence>
<feature type="region of interest" description="Disordered" evidence="10">
    <location>
        <begin position="57"/>
        <end position="491"/>
    </location>
</feature>
<feature type="region of interest" description="Disordered" evidence="10">
    <location>
        <begin position="1101"/>
        <end position="1187"/>
    </location>
</feature>
<feature type="compositionally biased region" description="Low complexity" evidence="10">
    <location>
        <begin position="1103"/>
        <end position="1115"/>
    </location>
</feature>
<feature type="compositionally biased region" description="Low complexity" evidence="10">
    <location>
        <begin position="112"/>
        <end position="127"/>
    </location>
</feature>
<evidence type="ECO:0000256" key="1">
    <source>
        <dbReference type="ARBA" id="ARBA00004114"/>
    </source>
</evidence>
<evidence type="ECO:0000256" key="10">
    <source>
        <dbReference type="SAM" id="MobiDB-lite"/>
    </source>
</evidence>
<evidence type="ECO:0000256" key="5">
    <source>
        <dbReference type="ARBA" id="ARBA00022701"/>
    </source>
</evidence>
<reference evidence="11 12" key="1">
    <citation type="journal article" date="2015" name="Genome Biol. Evol.">
        <title>Comparative Genomics of a Bacterivorous Green Alga Reveals Evolutionary Causalities and Consequences of Phago-Mixotrophic Mode of Nutrition.</title>
        <authorList>
            <person name="Burns J.A."/>
            <person name="Paasch A."/>
            <person name="Narechania A."/>
            <person name="Kim E."/>
        </authorList>
    </citation>
    <scope>NUCLEOTIDE SEQUENCE [LARGE SCALE GENOMIC DNA]</scope>
    <source>
        <strain evidence="11 12">PLY_AMNH</strain>
    </source>
</reference>
<keyword evidence="12" id="KW-1185">Reference proteome</keyword>
<feature type="compositionally biased region" description="Polar residues" evidence="10">
    <location>
        <begin position="70"/>
        <end position="83"/>
    </location>
</feature>
<evidence type="ECO:0000256" key="7">
    <source>
        <dbReference type="ARBA" id="ARBA00023054"/>
    </source>
</evidence>
<feature type="compositionally biased region" description="Low complexity" evidence="10">
    <location>
        <begin position="175"/>
        <end position="187"/>
    </location>
</feature>
<evidence type="ECO:0000256" key="4">
    <source>
        <dbReference type="ARBA" id="ARBA00022490"/>
    </source>
</evidence>
<protein>
    <recommendedName>
        <fullName evidence="3">Centrosomal protein of 162 kDa</fullName>
    </recommendedName>
</protein>
<feature type="compositionally biased region" description="Low complexity" evidence="10">
    <location>
        <begin position="240"/>
        <end position="253"/>
    </location>
</feature>
<feature type="compositionally biased region" description="Polar residues" evidence="10">
    <location>
        <begin position="873"/>
        <end position="882"/>
    </location>
</feature>
<feature type="coiled-coil region" evidence="9">
    <location>
        <begin position="824"/>
        <end position="851"/>
    </location>
</feature>
<evidence type="ECO:0000256" key="9">
    <source>
        <dbReference type="SAM" id="Coils"/>
    </source>
</evidence>
<feature type="compositionally biased region" description="Basic and acidic residues" evidence="10">
    <location>
        <begin position="1118"/>
        <end position="1128"/>
    </location>
</feature>
<feature type="compositionally biased region" description="Pro residues" evidence="10">
    <location>
        <begin position="330"/>
        <end position="383"/>
    </location>
</feature>
<evidence type="ECO:0000256" key="8">
    <source>
        <dbReference type="ARBA" id="ARBA00023212"/>
    </source>
</evidence>
<keyword evidence="7 9" id="KW-0175">Coiled coil</keyword>
<name>A0AAE0BPI7_9CHLO</name>